<dbReference type="PROSITE" id="PS50835">
    <property type="entry name" value="IG_LIKE"/>
    <property type="match status" value="1"/>
</dbReference>
<dbReference type="Proteomes" id="UP000824782">
    <property type="component" value="Unassembled WGS sequence"/>
</dbReference>
<dbReference type="Pfam" id="PF07679">
    <property type="entry name" value="I-set"/>
    <property type="match status" value="1"/>
</dbReference>
<feature type="chain" id="PRO_5043417408" description="Ig-like domain-containing protein" evidence="2">
    <location>
        <begin position="24"/>
        <end position="137"/>
    </location>
</feature>
<dbReference type="GO" id="GO:0007411">
    <property type="term" value="P:axon guidance"/>
    <property type="evidence" value="ECO:0007669"/>
    <property type="project" value="TreeGrafter"/>
</dbReference>
<dbReference type="PANTHER" id="PTHR10075">
    <property type="entry name" value="BASIGIN RELATED"/>
    <property type="match status" value="1"/>
</dbReference>
<dbReference type="InterPro" id="IPR013098">
    <property type="entry name" value="Ig_I-set"/>
</dbReference>
<organism evidence="4 5">
    <name type="scientific">Engystomops pustulosus</name>
    <name type="common">Tungara frog</name>
    <name type="synonym">Physalaemus pustulosus</name>
    <dbReference type="NCBI Taxonomy" id="76066"/>
    <lineage>
        <taxon>Eukaryota</taxon>
        <taxon>Metazoa</taxon>
        <taxon>Chordata</taxon>
        <taxon>Craniata</taxon>
        <taxon>Vertebrata</taxon>
        <taxon>Euteleostomi</taxon>
        <taxon>Amphibia</taxon>
        <taxon>Batrachia</taxon>
        <taxon>Anura</taxon>
        <taxon>Neobatrachia</taxon>
        <taxon>Hyloidea</taxon>
        <taxon>Leptodactylidae</taxon>
        <taxon>Leiuperinae</taxon>
        <taxon>Engystomops</taxon>
    </lineage>
</organism>
<dbReference type="Gene3D" id="2.60.40.10">
    <property type="entry name" value="Immunoglobulins"/>
    <property type="match status" value="1"/>
</dbReference>
<evidence type="ECO:0000313" key="5">
    <source>
        <dbReference type="Proteomes" id="UP000824782"/>
    </source>
</evidence>
<dbReference type="InterPro" id="IPR007110">
    <property type="entry name" value="Ig-like_dom"/>
</dbReference>
<keyword evidence="2" id="KW-0732">Signal</keyword>
<dbReference type="SMART" id="SM00408">
    <property type="entry name" value="IGc2"/>
    <property type="match status" value="1"/>
</dbReference>
<evidence type="ECO:0000313" key="4">
    <source>
        <dbReference type="EMBL" id="KAG8543422.1"/>
    </source>
</evidence>
<accession>A0AAV6Z7T7</accession>
<dbReference type="InterPro" id="IPR013783">
    <property type="entry name" value="Ig-like_fold"/>
</dbReference>
<dbReference type="InterPro" id="IPR036179">
    <property type="entry name" value="Ig-like_dom_sf"/>
</dbReference>
<dbReference type="FunFam" id="2.60.40.10:FF:000064">
    <property type="entry name" value="Contactin 1"/>
    <property type="match status" value="1"/>
</dbReference>
<dbReference type="GO" id="GO:0098632">
    <property type="term" value="F:cell-cell adhesion mediator activity"/>
    <property type="evidence" value="ECO:0007669"/>
    <property type="project" value="TreeGrafter"/>
</dbReference>
<dbReference type="GO" id="GO:0005886">
    <property type="term" value="C:plasma membrane"/>
    <property type="evidence" value="ECO:0007669"/>
    <property type="project" value="TreeGrafter"/>
</dbReference>
<dbReference type="SUPFAM" id="SSF48726">
    <property type="entry name" value="Immunoglobulin"/>
    <property type="match status" value="1"/>
</dbReference>
<feature type="signal peptide" evidence="2">
    <location>
        <begin position="1"/>
        <end position="23"/>
    </location>
</feature>
<dbReference type="GO" id="GO:0045202">
    <property type="term" value="C:synapse"/>
    <property type="evidence" value="ECO:0007669"/>
    <property type="project" value="TreeGrafter"/>
</dbReference>
<feature type="domain" description="Ig-like" evidence="3">
    <location>
        <begin position="47"/>
        <end position="132"/>
    </location>
</feature>
<reference evidence="4" key="1">
    <citation type="thesis" date="2020" institute="ProQuest LLC" country="789 East Eisenhower Parkway, Ann Arbor, MI, USA">
        <title>Comparative Genomics and Chromosome Evolution.</title>
        <authorList>
            <person name="Mudd A.B."/>
        </authorList>
    </citation>
    <scope>NUCLEOTIDE SEQUENCE</scope>
    <source>
        <strain evidence="4">237g6f4</strain>
        <tissue evidence="4">Blood</tissue>
    </source>
</reference>
<gene>
    <name evidence="4" type="ORF">GDO81_024710</name>
</gene>
<evidence type="ECO:0000259" key="3">
    <source>
        <dbReference type="PROSITE" id="PS50835"/>
    </source>
</evidence>
<evidence type="ECO:0000256" key="2">
    <source>
        <dbReference type="SAM" id="SignalP"/>
    </source>
</evidence>
<name>A0AAV6Z7T7_ENGPU</name>
<dbReference type="GO" id="GO:0050808">
    <property type="term" value="P:synapse organization"/>
    <property type="evidence" value="ECO:0007669"/>
    <property type="project" value="TreeGrafter"/>
</dbReference>
<dbReference type="GO" id="GO:0030424">
    <property type="term" value="C:axon"/>
    <property type="evidence" value="ECO:0007669"/>
    <property type="project" value="TreeGrafter"/>
</dbReference>
<keyword evidence="1" id="KW-0393">Immunoglobulin domain</keyword>
<dbReference type="EMBL" id="WNYA01003450">
    <property type="protein sequence ID" value="KAG8543422.1"/>
    <property type="molecule type" value="Genomic_DNA"/>
</dbReference>
<evidence type="ECO:0000256" key="1">
    <source>
        <dbReference type="ARBA" id="ARBA00023319"/>
    </source>
</evidence>
<dbReference type="GO" id="GO:0070593">
    <property type="term" value="P:dendrite self-avoidance"/>
    <property type="evidence" value="ECO:0007669"/>
    <property type="project" value="TreeGrafter"/>
</dbReference>
<dbReference type="PANTHER" id="PTHR10075:SF63">
    <property type="entry name" value="CONTACTIN-4"/>
    <property type="match status" value="1"/>
</dbReference>
<dbReference type="GO" id="GO:0007156">
    <property type="term" value="P:homophilic cell adhesion via plasma membrane adhesion molecules"/>
    <property type="evidence" value="ECO:0007669"/>
    <property type="project" value="TreeGrafter"/>
</dbReference>
<protein>
    <recommendedName>
        <fullName evidence="3">Ig-like domain-containing protein</fullName>
    </recommendedName>
</protein>
<dbReference type="AlphaFoldDB" id="A0AAV6Z7T7"/>
<sequence length="137" mass="15213">MGVDARILGCTFSSMLLFGGVSWSNPGFGFVPTDEVALQGPVFTQEPTNLVFPLDSEDRTLRLVCEVQGHPKPVTRWRVNGTLLDEAQDYRYRVQDRDLIVTSPDRVRDVGTFQCEATNSVGTILSREAVLQFACES</sequence>
<proteinExistence type="predicted"/>
<comment type="caution">
    <text evidence="4">The sequence shown here is derived from an EMBL/GenBank/DDBJ whole genome shotgun (WGS) entry which is preliminary data.</text>
</comment>
<dbReference type="InterPro" id="IPR003598">
    <property type="entry name" value="Ig_sub2"/>
</dbReference>
<keyword evidence="5" id="KW-1185">Reference proteome</keyword>